<keyword evidence="10" id="KW-0443">Lipid metabolism</keyword>
<dbReference type="Gene3D" id="3.40.47.10">
    <property type="match status" value="1"/>
</dbReference>
<keyword evidence="6" id="KW-0963">Cytoplasm</keyword>
<evidence type="ECO:0000256" key="9">
    <source>
        <dbReference type="ARBA" id="ARBA00022832"/>
    </source>
</evidence>
<evidence type="ECO:0000256" key="8">
    <source>
        <dbReference type="ARBA" id="ARBA00022679"/>
    </source>
</evidence>
<dbReference type="SUPFAM" id="SSF53901">
    <property type="entry name" value="Thiolase-like"/>
    <property type="match status" value="2"/>
</dbReference>
<dbReference type="NCBIfam" id="NF005589">
    <property type="entry name" value="PRK07314.1"/>
    <property type="match status" value="1"/>
</dbReference>
<dbReference type="UniPathway" id="UPA00094"/>
<dbReference type="GO" id="GO:0004315">
    <property type="term" value="F:3-oxoacyl-[acyl-carrier-protein] synthase activity"/>
    <property type="evidence" value="ECO:0007669"/>
    <property type="project" value="UniProtKB-EC"/>
</dbReference>
<dbReference type="InterPro" id="IPR018201">
    <property type="entry name" value="Ketoacyl_synth_AS"/>
</dbReference>
<evidence type="ECO:0000256" key="5">
    <source>
        <dbReference type="ARBA" id="ARBA00013191"/>
    </source>
</evidence>
<dbReference type="InterPro" id="IPR014031">
    <property type="entry name" value="Ketoacyl_synth_C"/>
</dbReference>
<dbReference type="InterPro" id="IPR000794">
    <property type="entry name" value="Beta-ketoacyl_synthase"/>
</dbReference>
<keyword evidence="7" id="KW-0444">Lipid biosynthesis</keyword>
<reference evidence="20 21" key="1">
    <citation type="submission" date="2017-05" db="EMBL/GenBank/DDBJ databases">
        <title>Acinetobacter populi ANC 5415 (= PBJ7), whole genome shotgun sequencing project.</title>
        <authorList>
            <person name="Nemec A."/>
            <person name="Radolfova-Krizova L."/>
        </authorList>
    </citation>
    <scope>NUCLEOTIDE SEQUENCE [LARGE SCALE GENOMIC DNA]</scope>
    <source>
        <strain evidence="20 21">PBJ7</strain>
    </source>
</reference>
<feature type="domain" description="Ketosynthase family 3 (KS3)" evidence="19">
    <location>
        <begin position="2"/>
        <end position="407"/>
    </location>
</feature>
<evidence type="ECO:0000256" key="4">
    <source>
        <dbReference type="ARBA" id="ARBA00011738"/>
    </source>
</evidence>
<evidence type="ECO:0000313" key="21">
    <source>
        <dbReference type="Proteomes" id="UP000196536"/>
    </source>
</evidence>
<dbReference type="EC" id="2.3.1.41" evidence="5"/>
<keyword evidence="9" id="KW-0276">Fatty acid metabolism</keyword>
<dbReference type="GO" id="GO:0006633">
    <property type="term" value="P:fatty acid biosynthetic process"/>
    <property type="evidence" value="ECO:0007669"/>
    <property type="project" value="UniProtKB-UniPathway"/>
</dbReference>
<dbReference type="RefSeq" id="WP_087620288.1">
    <property type="nucleotide sequence ID" value="NZ_NEXX01000002.1"/>
</dbReference>
<evidence type="ECO:0000256" key="3">
    <source>
        <dbReference type="ARBA" id="ARBA00008467"/>
    </source>
</evidence>
<keyword evidence="11" id="KW-0275">Fatty acid biosynthesis</keyword>
<dbReference type="Proteomes" id="UP000196536">
    <property type="component" value="Unassembled WGS sequence"/>
</dbReference>
<evidence type="ECO:0000256" key="1">
    <source>
        <dbReference type="ARBA" id="ARBA00004496"/>
    </source>
</evidence>
<dbReference type="InterPro" id="IPR016039">
    <property type="entry name" value="Thiolase-like"/>
</dbReference>
<evidence type="ECO:0000256" key="15">
    <source>
        <dbReference type="ARBA" id="ARBA00042143"/>
    </source>
</evidence>
<comment type="subcellular location">
    <subcellularLocation>
        <location evidence="1">Cytoplasm</location>
    </subcellularLocation>
</comment>
<evidence type="ECO:0000256" key="14">
    <source>
        <dbReference type="ARBA" id="ARBA00041620"/>
    </source>
</evidence>
<dbReference type="AlphaFoldDB" id="A0A1Z9YZW8"/>
<comment type="catalytic activity">
    <reaction evidence="16">
        <text>(3Z)-decenoyl-[ACP] + malonyl-[ACP] + H(+) = 3-oxo-(5Z)-dodecenoyl-[ACP] + holo-[ACP] + CO2</text>
        <dbReference type="Rhea" id="RHEA:54940"/>
        <dbReference type="Rhea" id="RHEA-COMP:9623"/>
        <dbReference type="Rhea" id="RHEA-COMP:9685"/>
        <dbReference type="Rhea" id="RHEA-COMP:9927"/>
        <dbReference type="Rhea" id="RHEA-COMP:14042"/>
        <dbReference type="ChEBI" id="CHEBI:15378"/>
        <dbReference type="ChEBI" id="CHEBI:16526"/>
        <dbReference type="ChEBI" id="CHEBI:64479"/>
        <dbReference type="ChEBI" id="CHEBI:78449"/>
        <dbReference type="ChEBI" id="CHEBI:78798"/>
        <dbReference type="ChEBI" id="CHEBI:138410"/>
    </reaction>
    <physiologicalReaction direction="left-to-right" evidence="16">
        <dbReference type="Rhea" id="RHEA:54941"/>
    </physiologicalReaction>
</comment>
<dbReference type="InterPro" id="IPR014030">
    <property type="entry name" value="Ketoacyl_synth_N"/>
</dbReference>
<dbReference type="Pfam" id="PF00109">
    <property type="entry name" value="ketoacyl-synt"/>
    <property type="match status" value="1"/>
</dbReference>
<evidence type="ECO:0000256" key="11">
    <source>
        <dbReference type="ARBA" id="ARBA00023160"/>
    </source>
</evidence>
<dbReference type="PANTHER" id="PTHR11712:SF306">
    <property type="entry name" value="3-OXOACYL-[ACYL-CARRIER-PROTEIN] SYNTHASE 1"/>
    <property type="match status" value="1"/>
</dbReference>
<proteinExistence type="inferred from homology"/>
<gene>
    <name evidence="20" type="ORF">CAP51_08395</name>
</gene>
<keyword evidence="8 18" id="KW-0808">Transferase</keyword>
<evidence type="ECO:0000256" key="16">
    <source>
        <dbReference type="ARBA" id="ARBA00048121"/>
    </source>
</evidence>
<accession>A0A1Z9YZW8</accession>
<dbReference type="PANTHER" id="PTHR11712">
    <property type="entry name" value="POLYKETIDE SYNTHASE-RELATED"/>
    <property type="match status" value="1"/>
</dbReference>
<name>A0A1Z9YZW8_9GAMM</name>
<protein>
    <recommendedName>
        <fullName evidence="13">3-oxoacyl-[acyl-carrier-protein] synthase 1</fullName>
        <ecNumber evidence="5">2.3.1.41</ecNumber>
    </recommendedName>
    <alternativeName>
        <fullName evidence="14">3-oxoacyl-[acyl-carrier-protein] synthase I</fullName>
    </alternativeName>
    <alternativeName>
        <fullName evidence="15">Beta-ketoacyl-ACP synthase I</fullName>
    </alternativeName>
</protein>
<dbReference type="Pfam" id="PF02801">
    <property type="entry name" value="Ketoacyl-synt_C"/>
    <property type="match status" value="1"/>
</dbReference>
<dbReference type="FunFam" id="3.40.47.10:FF:000018">
    <property type="entry name" value="3-oxoacyl-[acyl-carrier-protein] synthase 2"/>
    <property type="match status" value="1"/>
</dbReference>
<evidence type="ECO:0000256" key="2">
    <source>
        <dbReference type="ARBA" id="ARBA00005194"/>
    </source>
</evidence>
<keyword evidence="12" id="KW-0012">Acyltransferase</keyword>
<comment type="caution">
    <text evidence="20">The sequence shown here is derived from an EMBL/GenBank/DDBJ whole genome shotgun (WGS) entry which is preliminary data.</text>
</comment>
<evidence type="ECO:0000256" key="17">
    <source>
        <dbReference type="ARBA" id="ARBA00048506"/>
    </source>
</evidence>
<dbReference type="EMBL" id="NEXX01000002">
    <property type="protein sequence ID" value="OUY07744.1"/>
    <property type="molecule type" value="Genomic_DNA"/>
</dbReference>
<comment type="catalytic activity">
    <reaction evidence="17">
        <text>a fatty acyl-[ACP] + malonyl-[ACP] + H(+) = a 3-oxoacyl-[ACP] + holo-[ACP] + CO2</text>
        <dbReference type="Rhea" id="RHEA:22836"/>
        <dbReference type="Rhea" id="RHEA-COMP:9623"/>
        <dbReference type="Rhea" id="RHEA-COMP:9685"/>
        <dbReference type="Rhea" id="RHEA-COMP:9916"/>
        <dbReference type="Rhea" id="RHEA-COMP:14125"/>
        <dbReference type="ChEBI" id="CHEBI:15378"/>
        <dbReference type="ChEBI" id="CHEBI:16526"/>
        <dbReference type="ChEBI" id="CHEBI:64479"/>
        <dbReference type="ChEBI" id="CHEBI:78449"/>
        <dbReference type="ChEBI" id="CHEBI:78776"/>
        <dbReference type="ChEBI" id="CHEBI:138651"/>
        <dbReference type="EC" id="2.3.1.41"/>
    </reaction>
    <physiologicalReaction direction="left-to-right" evidence="17">
        <dbReference type="Rhea" id="RHEA:22837"/>
    </physiologicalReaction>
</comment>
<dbReference type="OrthoDB" id="9808669at2"/>
<organism evidence="20 21">
    <name type="scientific">Acinetobacter populi</name>
    <dbReference type="NCBI Taxonomy" id="1582270"/>
    <lineage>
        <taxon>Bacteria</taxon>
        <taxon>Pseudomonadati</taxon>
        <taxon>Pseudomonadota</taxon>
        <taxon>Gammaproteobacteria</taxon>
        <taxon>Moraxellales</taxon>
        <taxon>Moraxellaceae</taxon>
        <taxon>Acinetobacter</taxon>
    </lineage>
</organism>
<evidence type="ECO:0000256" key="7">
    <source>
        <dbReference type="ARBA" id="ARBA00022516"/>
    </source>
</evidence>
<comment type="similarity">
    <text evidence="3 18">Belongs to the thiolase-like superfamily. Beta-ketoacyl-ACP synthases family.</text>
</comment>
<evidence type="ECO:0000256" key="13">
    <source>
        <dbReference type="ARBA" id="ARBA00039450"/>
    </source>
</evidence>
<evidence type="ECO:0000256" key="12">
    <source>
        <dbReference type="ARBA" id="ARBA00023315"/>
    </source>
</evidence>
<dbReference type="PROSITE" id="PS00606">
    <property type="entry name" value="KS3_1"/>
    <property type="match status" value="1"/>
</dbReference>
<dbReference type="CDD" id="cd00834">
    <property type="entry name" value="KAS_I_II"/>
    <property type="match status" value="1"/>
</dbReference>
<sequence>MNRRVVITGMGINSCIGNTLEAVTHSLKNGISGTRFNQSYADLNFKSHVSAAAEQDFDGIDRKLKRFMGVCAMYAYNAAVDAVENAGLKIEDLANHPRYGIAGGSGGNSTHSVVEMTELLKEKGARKIGPFFVPRNMSNTITANIGVAFKLQGVSHSITSACATSADAIGYAYNLIQLGKQDLMLAGGGEEDHWSQSLLFDAMGALSSKYNDTPETASRPYSKDRDGFVIAGGGGFVVLESLEHAQARGANILAEVVGYAANSDGHDMVAPSGEGATRCILMALDEAKQHGVEQIDYINTHGTSTPAGDITELKAMERAFGEGKVPAFSSTKSMTGHSLGAAGVQEAIYCLLMMQNDFIAPNINVTELDEGAQGFDLVLEKRDTKLNTIMSNSFGFGGVNACLVFKKWADA</sequence>
<dbReference type="SMART" id="SM00825">
    <property type="entry name" value="PKS_KS"/>
    <property type="match status" value="1"/>
</dbReference>
<dbReference type="PROSITE" id="PS52004">
    <property type="entry name" value="KS3_2"/>
    <property type="match status" value="1"/>
</dbReference>
<comment type="pathway">
    <text evidence="2">Lipid metabolism; fatty acid biosynthesis.</text>
</comment>
<dbReference type="GO" id="GO:0005829">
    <property type="term" value="C:cytosol"/>
    <property type="evidence" value="ECO:0007669"/>
    <property type="project" value="TreeGrafter"/>
</dbReference>
<keyword evidence="21" id="KW-1185">Reference proteome</keyword>
<evidence type="ECO:0000259" key="19">
    <source>
        <dbReference type="PROSITE" id="PS52004"/>
    </source>
</evidence>
<evidence type="ECO:0000313" key="20">
    <source>
        <dbReference type="EMBL" id="OUY07744.1"/>
    </source>
</evidence>
<evidence type="ECO:0000256" key="6">
    <source>
        <dbReference type="ARBA" id="ARBA00022490"/>
    </source>
</evidence>
<evidence type="ECO:0000256" key="10">
    <source>
        <dbReference type="ARBA" id="ARBA00023098"/>
    </source>
</evidence>
<dbReference type="InterPro" id="IPR020841">
    <property type="entry name" value="PKS_Beta-ketoAc_synthase_dom"/>
</dbReference>
<evidence type="ECO:0000256" key="18">
    <source>
        <dbReference type="RuleBase" id="RU003694"/>
    </source>
</evidence>
<comment type="subunit">
    <text evidence="4">Homodimer.</text>
</comment>